<comment type="caution">
    <text evidence="1">The sequence shown here is derived from an EMBL/GenBank/DDBJ whole genome shotgun (WGS) entry which is preliminary data.</text>
</comment>
<organism evidence="1 2">
    <name type="scientific">Pelagibaculum spongiae</name>
    <dbReference type="NCBI Taxonomy" id="2080658"/>
    <lineage>
        <taxon>Bacteria</taxon>
        <taxon>Pseudomonadati</taxon>
        <taxon>Pseudomonadota</taxon>
        <taxon>Gammaproteobacteria</taxon>
        <taxon>Oceanospirillales</taxon>
        <taxon>Pelagibaculum</taxon>
    </lineage>
</organism>
<dbReference type="AlphaFoldDB" id="A0A2V1H332"/>
<evidence type="ECO:0000313" key="1">
    <source>
        <dbReference type="EMBL" id="PVZ69707.1"/>
    </source>
</evidence>
<dbReference type="EMBL" id="QDDL01000003">
    <property type="protein sequence ID" value="PVZ69707.1"/>
    <property type="molecule type" value="Genomic_DNA"/>
</dbReference>
<reference evidence="1 2" key="1">
    <citation type="submission" date="2018-04" db="EMBL/GenBank/DDBJ databases">
        <title>Thalassorhabdus spongiae gen. nov., sp. nov., isolated from a marine sponge in South-West Iceland.</title>
        <authorList>
            <person name="Knobloch S."/>
            <person name="Daussin A."/>
            <person name="Johannsson R."/>
            <person name="Marteinsson V.T."/>
        </authorList>
    </citation>
    <scope>NUCLEOTIDE SEQUENCE [LARGE SCALE GENOMIC DNA]</scope>
    <source>
        <strain evidence="1 2">Hp12</strain>
    </source>
</reference>
<name>A0A2V1H332_9GAMM</name>
<dbReference type="Proteomes" id="UP000244906">
    <property type="component" value="Unassembled WGS sequence"/>
</dbReference>
<sequence length="220" mass="25167">MDTFRECQYVVNLYHAIGPSGCSDERYGYRGSCGLLASDVVLRTIFKIIKTPEEIRRELNYHHICGTLPGKIASFLNQKFTDAKNNPRVQYIDRSGGIAPVWLLQATKNENNRAAASVDRIIYSDRTNFSPQIFNRTDGKGVAVIRFMQPTEVGCTGKPFLGHFFLQVDFDNFVLHPDRPHIARRFKDIESQWADGMYDIVIVFDKEDEIIENDLEVVDL</sequence>
<gene>
    <name evidence="1" type="ORF">DC094_10425</name>
</gene>
<keyword evidence="2" id="KW-1185">Reference proteome</keyword>
<evidence type="ECO:0000313" key="2">
    <source>
        <dbReference type="Proteomes" id="UP000244906"/>
    </source>
</evidence>
<protein>
    <submittedName>
        <fullName evidence="1">Uncharacterized protein</fullName>
    </submittedName>
</protein>
<accession>A0A2V1H332</accession>
<dbReference type="RefSeq" id="WP_116687039.1">
    <property type="nucleotide sequence ID" value="NZ_CAWNYD010000003.1"/>
</dbReference>
<proteinExistence type="predicted"/>